<dbReference type="InterPro" id="IPR038921">
    <property type="entry name" value="YOR389W-like"/>
</dbReference>
<dbReference type="Proteomes" id="UP000184188">
    <property type="component" value="Unassembled WGS sequence"/>
</dbReference>
<feature type="region of interest" description="Disordered" evidence="1">
    <location>
        <begin position="102"/>
        <end position="136"/>
    </location>
</feature>
<evidence type="ECO:0000313" key="3">
    <source>
        <dbReference type="EMBL" id="OJJ48712.1"/>
    </source>
</evidence>
<dbReference type="AlphaFoldDB" id="A0A1L9SN69"/>
<dbReference type="PANTHER" id="PTHR35204">
    <property type="entry name" value="YALI0A21131P"/>
    <property type="match status" value="1"/>
</dbReference>
<feature type="chain" id="PRO_5012905692" evidence="2">
    <location>
        <begin position="16"/>
        <end position="509"/>
    </location>
</feature>
<accession>A0A1L9SN69</accession>
<protein>
    <submittedName>
        <fullName evidence="3">Uncharacterized protein</fullName>
    </submittedName>
</protein>
<dbReference type="EMBL" id="KV878339">
    <property type="protein sequence ID" value="OJJ48712.1"/>
    <property type="molecule type" value="Genomic_DNA"/>
</dbReference>
<evidence type="ECO:0000313" key="4">
    <source>
        <dbReference type="Proteomes" id="UP000184188"/>
    </source>
</evidence>
<feature type="compositionally biased region" description="Acidic residues" evidence="1">
    <location>
        <begin position="123"/>
        <end position="133"/>
    </location>
</feature>
<evidence type="ECO:0000256" key="1">
    <source>
        <dbReference type="SAM" id="MobiDB-lite"/>
    </source>
</evidence>
<proteinExistence type="predicted"/>
<sequence length="509" mass="56441">MKWCLLSLLAASAAGSPLASSPSSTSAQNDKLDRNANHIFNAIHSSMRQWGSSLHHNGMSFFLAHLPAGTHFYHGTSHSQPVTGTEWLAFEPEHAMVFASRGFGGPPKNKPGPPGGQEPMQVVEEEEEEEEETENKGYLHTYAAAKDLRLLYIDGMSAAKTGLGTLDSQDHLLLNDELGRGNNGGRGGMGGGERERAVEMCRMAREDWVGRIDGILRMEAGFEIILCDFGRDLETVSISQVKRRERGSGGGPGGSGNFNSWMKAIADRYDSIGGHRVSLDFDHFVTAYSYPLDLFPDKSFPLPRLEHIPAAELDRVRADLDAMILTRSPSADNFDWQAVTDMIVKRYALELRFLASGNLTTLESLQGEVERVLSPFIDQSDSYENEFRRDTVTADRCARQFISSRAPQESYAAQAVYRVAHAVCATLVAVSREESYPAALGTLHRLIDWLAWSTWKQCNGCADNEICVVPIWPEGSLEDYQHPQCREALHPFVGGERYWGGGFHRRDEL</sequence>
<organism evidence="3 4">
    <name type="scientific">Penicilliopsis zonata CBS 506.65</name>
    <dbReference type="NCBI Taxonomy" id="1073090"/>
    <lineage>
        <taxon>Eukaryota</taxon>
        <taxon>Fungi</taxon>
        <taxon>Dikarya</taxon>
        <taxon>Ascomycota</taxon>
        <taxon>Pezizomycotina</taxon>
        <taxon>Eurotiomycetes</taxon>
        <taxon>Eurotiomycetidae</taxon>
        <taxon>Eurotiales</taxon>
        <taxon>Aspergillaceae</taxon>
        <taxon>Penicilliopsis</taxon>
    </lineage>
</organism>
<gene>
    <name evidence="3" type="ORF">ASPZODRAFT_62150</name>
</gene>
<dbReference type="VEuPathDB" id="FungiDB:ASPZODRAFT_62150"/>
<dbReference type="PANTHER" id="PTHR35204:SF1">
    <property type="entry name" value="ENTEROTOXIN"/>
    <property type="match status" value="1"/>
</dbReference>
<reference evidence="4" key="1">
    <citation type="journal article" date="2017" name="Genome Biol.">
        <title>Comparative genomics reveals high biological diversity and specific adaptations in the industrially and medically important fungal genus Aspergillus.</title>
        <authorList>
            <person name="de Vries R.P."/>
            <person name="Riley R."/>
            <person name="Wiebenga A."/>
            <person name="Aguilar-Osorio G."/>
            <person name="Amillis S."/>
            <person name="Uchima C.A."/>
            <person name="Anderluh G."/>
            <person name="Asadollahi M."/>
            <person name="Askin M."/>
            <person name="Barry K."/>
            <person name="Battaglia E."/>
            <person name="Bayram O."/>
            <person name="Benocci T."/>
            <person name="Braus-Stromeyer S.A."/>
            <person name="Caldana C."/>
            <person name="Canovas D."/>
            <person name="Cerqueira G.C."/>
            <person name="Chen F."/>
            <person name="Chen W."/>
            <person name="Choi C."/>
            <person name="Clum A."/>
            <person name="Dos Santos R.A."/>
            <person name="Damasio A.R."/>
            <person name="Diallinas G."/>
            <person name="Emri T."/>
            <person name="Fekete E."/>
            <person name="Flipphi M."/>
            <person name="Freyberg S."/>
            <person name="Gallo A."/>
            <person name="Gournas C."/>
            <person name="Habgood R."/>
            <person name="Hainaut M."/>
            <person name="Harispe M.L."/>
            <person name="Henrissat B."/>
            <person name="Hilden K.S."/>
            <person name="Hope R."/>
            <person name="Hossain A."/>
            <person name="Karabika E."/>
            <person name="Karaffa L."/>
            <person name="Karanyi Z."/>
            <person name="Krasevec N."/>
            <person name="Kuo A."/>
            <person name="Kusch H."/>
            <person name="LaButti K."/>
            <person name="Lagendijk E.L."/>
            <person name="Lapidus A."/>
            <person name="Levasseur A."/>
            <person name="Lindquist E."/>
            <person name="Lipzen A."/>
            <person name="Logrieco A.F."/>
            <person name="MacCabe A."/>
            <person name="Maekelae M.R."/>
            <person name="Malavazi I."/>
            <person name="Melin P."/>
            <person name="Meyer V."/>
            <person name="Mielnichuk N."/>
            <person name="Miskei M."/>
            <person name="Molnar A.P."/>
            <person name="Mule G."/>
            <person name="Ngan C.Y."/>
            <person name="Orejas M."/>
            <person name="Orosz E."/>
            <person name="Ouedraogo J.P."/>
            <person name="Overkamp K.M."/>
            <person name="Park H.-S."/>
            <person name="Perrone G."/>
            <person name="Piumi F."/>
            <person name="Punt P.J."/>
            <person name="Ram A.F."/>
            <person name="Ramon A."/>
            <person name="Rauscher S."/>
            <person name="Record E."/>
            <person name="Riano-Pachon D.M."/>
            <person name="Robert V."/>
            <person name="Roehrig J."/>
            <person name="Ruller R."/>
            <person name="Salamov A."/>
            <person name="Salih N.S."/>
            <person name="Samson R.A."/>
            <person name="Sandor E."/>
            <person name="Sanguinetti M."/>
            <person name="Schuetze T."/>
            <person name="Sepcic K."/>
            <person name="Shelest E."/>
            <person name="Sherlock G."/>
            <person name="Sophianopoulou V."/>
            <person name="Squina F.M."/>
            <person name="Sun H."/>
            <person name="Susca A."/>
            <person name="Todd R.B."/>
            <person name="Tsang A."/>
            <person name="Unkles S.E."/>
            <person name="van de Wiele N."/>
            <person name="van Rossen-Uffink D."/>
            <person name="Oliveira J.V."/>
            <person name="Vesth T.C."/>
            <person name="Visser J."/>
            <person name="Yu J.-H."/>
            <person name="Zhou M."/>
            <person name="Andersen M.R."/>
            <person name="Archer D.B."/>
            <person name="Baker S.E."/>
            <person name="Benoit I."/>
            <person name="Brakhage A.A."/>
            <person name="Braus G.H."/>
            <person name="Fischer R."/>
            <person name="Frisvad J.C."/>
            <person name="Goldman G.H."/>
            <person name="Houbraken J."/>
            <person name="Oakley B."/>
            <person name="Pocsi I."/>
            <person name="Scazzocchio C."/>
            <person name="Seiboth B."/>
            <person name="vanKuyk P.A."/>
            <person name="Wortman J."/>
            <person name="Dyer P.S."/>
            <person name="Grigoriev I.V."/>
        </authorList>
    </citation>
    <scope>NUCLEOTIDE SEQUENCE [LARGE SCALE GENOMIC DNA]</scope>
    <source>
        <strain evidence="4">CBS 506.65</strain>
    </source>
</reference>
<keyword evidence="2" id="KW-0732">Signal</keyword>
<keyword evidence="4" id="KW-1185">Reference proteome</keyword>
<feature type="signal peptide" evidence="2">
    <location>
        <begin position="1"/>
        <end position="15"/>
    </location>
</feature>
<name>A0A1L9SN69_9EURO</name>
<dbReference type="OrthoDB" id="10261782at2759"/>
<dbReference type="GeneID" id="34615521"/>
<evidence type="ECO:0000256" key="2">
    <source>
        <dbReference type="SAM" id="SignalP"/>
    </source>
</evidence>
<dbReference type="RefSeq" id="XP_022583222.1">
    <property type="nucleotide sequence ID" value="XM_022729057.1"/>
</dbReference>
<dbReference type="STRING" id="1073090.A0A1L9SN69"/>